<proteinExistence type="predicted"/>
<evidence type="ECO:0000313" key="3">
    <source>
        <dbReference type="Proteomes" id="UP000460715"/>
    </source>
</evidence>
<keyword evidence="3" id="KW-1185">Reference proteome</keyword>
<keyword evidence="1" id="KW-1133">Transmembrane helix</keyword>
<sequence>MAQQDLGGFTQQEKGGGVALITVRPARASLAFLAATGLLGALFGLPALAVLLDPRRHDAISLAAALCALLILTGAVIAFRRARRGRGERRIRLAPEGITLPERHVPWSVVRELRAEQPAAARQPATGVYGLAANVAAQQRAAEARLLLDTVESTEPLLVAEGLGIAVAERLRDAILRRRP</sequence>
<keyword evidence="1" id="KW-0472">Membrane</keyword>
<dbReference type="AlphaFoldDB" id="A0A845BJZ2"/>
<protein>
    <submittedName>
        <fullName evidence="2">Uncharacterized protein</fullName>
    </submittedName>
</protein>
<organism evidence="2 3">
    <name type="scientific">Teichococcus coralli</name>
    <dbReference type="NCBI Taxonomy" id="2545983"/>
    <lineage>
        <taxon>Bacteria</taxon>
        <taxon>Pseudomonadati</taxon>
        <taxon>Pseudomonadota</taxon>
        <taxon>Alphaproteobacteria</taxon>
        <taxon>Acetobacterales</taxon>
        <taxon>Roseomonadaceae</taxon>
        <taxon>Roseomonas</taxon>
    </lineage>
</organism>
<feature type="transmembrane region" description="Helical" evidence="1">
    <location>
        <begin position="58"/>
        <end position="79"/>
    </location>
</feature>
<dbReference type="RefSeq" id="WP_160939013.1">
    <property type="nucleotide sequence ID" value="NZ_SNVJ01000023.1"/>
</dbReference>
<dbReference type="Proteomes" id="UP000460715">
    <property type="component" value="Unassembled WGS sequence"/>
</dbReference>
<reference evidence="2 3" key="1">
    <citation type="submission" date="2019-03" db="EMBL/GenBank/DDBJ databases">
        <title>Roseomonas sp. a novel Roseomonas species isolated from Sea whip Gorgonian.</title>
        <authorList>
            <person name="Li F."/>
            <person name="Pan X."/>
            <person name="Huang S."/>
            <person name="Li Z."/>
            <person name="Meng B."/>
        </authorList>
    </citation>
    <scope>NUCLEOTIDE SEQUENCE [LARGE SCALE GENOMIC DNA]</scope>
    <source>
        <strain evidence="2 3">M0104</strain>
    </source>
</reference>
<accession>A0A845BJZ2</accession>
<evidence type="ECO:0000313" key="2">
    <source>
        <dbReference type="EMBL" id="MXP65607.1"/>
    </source>
</evidence>
<evidence type="ECO:0000256" key="1">
    <source>
        <dbReference type="SAM" id="Phobius"/>
    </source>
</evidence>
<keyword evidence="1" id="KW-0812">Transmembrane</keyword>
<name>A0A845BJZ2_9PROT</name>
<feature type="transmembrane region" description="Helical" evidence="1">
    <location>
        <begin position="30"/>
        <end position="52"/>
    </location>
</feature>
<dbReference type="EMBL" id="SNVJ01000023">
    <property type="protein sequence ID" value="MXP65607.1"/>
    <property type="molecule type" value="Genomic_DNA"/>
</dbReference>
<gene>
    <name evidence="2" type="ORF">E0493_19855</name>
</gene>
<comment type="caution">
    <text evidence="2">The sequence shown here is derived from an EMBL/GenBank/DDBJ whole genome shotgun (WGS) entry which is preliminary data.</text>
</comment>